<evidence type="ECO:0000313" key="2">
    <source>
        <dbReference type="EMBL" id="CAA9251208.1"/>
    </source>
</evidence>
<sequence length="341" mass="38407">DDARRHPGHGPRDPRRRQGHPRRGREHRHDHQAARGGGGRVDRGEPSALPRPAVHHEGRRAAPRRRDPLRRDRPPGRARRHEHGRDAAPARHRAGHQGRRGREGPRGLPRREGHRGPRRAARALRRVPRARSALRQVADGDERVGHAADRDGDRAERPRAGPLRRARAGGRAAAHRGARVDHGRRPRDRPFGRGHRAGPRRDGRRAAPPARRARGRAGEDEHGGLRVRRPRPGGPRRGRRPDPRGAAPHGPRRRARRRVPLRRAGRRAGQREPRRDRPPRPAALDHELLLRPRAAGPPDGDLGGRRGERRRRAGRVRHPPAAHGRRHPGRLERGRGARSVL</sequence>
<feature type="compositionally biased region" description="Basic residues" evidence="1">
    <location>
        <begin position="116"/>
        <end position="129"/>
    </location>
</feature>
<accession>A0A6J4IG78</accession>
<feature type="compositionally biased region" description="Basic and acidic residues" evidence="1">
    <location>
        <begin position="100"/>
        <end position="115"/>
    </location>
</feature>
<feature type="compositionally biased region" description="Basic and acidic residues" evidence="1">
    <location>
        <begin position="1"/>
        <end position="13"/>
    </location>
</feature>
<protein>
    <submittedName>
        <fullName evidence="2">Fructose-bisphosphate aldolase class I</fullName>
        <ecNumber evidence="2">4.1.2.13</ecNumber>
    </submittedName>
</protein>
<dbReference type="EC" id="4.1.2.13" evidence="2"/>
<feature type="compositionally biased region" description="Basic residues" evidence="1">
    <location>
        <begin position="250"/>
        <end position="268"/>
    </location>
</feature>
<feature type="compositionally biased region" description="Basic and acidic residues" evidence="1">
    <location>
        <begin position="269"/>
        <end position="290"/>
    </location>
</feature>
<gene>
    <name evidence="2" type="ORF">AVDCRST_MAG54-1998</name>
</gene>
<dbReference type="GO" id="GO:0004332">
    <property type="term" value="F:fructose-bisphosphate aldolase activity"/>
    <property type="evidence" value="ECO:0007669"/>
    <property type="project" value="UniProtKB-EC"/>
</dbReference>
<feature type="compositionally biased region" description="Basic residues" evidence="1">
    <location>
        <begin position="90"/>
        <end position="99"/>
    </location>
</feature>
<feature type="region of interest" description="Disordered" evidence="1">
    <location>
        <begin position="1"/>
        <end position="341"/>
    </location>
</feature>
<organism evidence="2">
    <name type="scientific">uncultured Actinomycetospora sp</name>
    <dbReference type="NCBI Taxonomy" id="1135996"/>
    <lineage>
        <taxon>Bacteria</taxon>
        <taxon>Bacillati</taxon>
        <taxon>Actinomycetota</taxon>
        <taxon>Actinomycetes</taxon>
        <taxon>Pseudonocardiales</taxon>
        <taxon>Pseudonocardiaceae</taxon>
        <taxon>Actinomycetospora</taxon>
        <taxon>environmental samples</taxon>
    </lineage>
</organism>
<feature type="compositionally biased region" description="Basic residues" evidence="1">
    <location>
        <begin position="162"/>
        <end position="177"/>
    </location>
</feature>
<dbReference type="EMBL" id="CADCTH010000264">
    <property type="protein sequence ID" value="CAA9251208.1"/>
    <property type="molecule type" value="Genomic_DNA"/>
</dbReference>
<proteinExistence type="predicted"/>
<reference evidence="2" key="1">
    <citation type="submission" date="2020-02" db="EMBL/GenBank/DDBJ databases">
        <authorList>
            <person name="Meier V. D."/>
        </authorList>
    </citation>
    <scope>NUCLEOTIDE SEQUENCE</scope>
    <source>
        <strain evidence="2">AVDCRST_MAG54</strain>
    </source>
</reference>
<keyword evidence="2" id="KW-0456">Lyase</keyword>
<feature type="compositionally biased region" description="Basic residues" evidence="1">
    <location>
        <begin position="225"/>
        <end position="239"/>
    </location>
</feature>
<evidence type="ECO:0000256" key="1">
    <source>
        <dbReference type="SAM" id="MobiDB-lite"/>
    </source>
</evidence>
<name>A0A6J4IG78_9PSEU</name>
<feature type="non-terminal residue" evidence="2">
    <location>
        <position position="1"/>
    </location>
</feature>
<feature type="compositionally biased region" description="Basic and acidic residues" evidence="1">
    <location>
        <begin position="54"/>
        <end position="75"/>
    </location>
</feature>
<feature type="compositionally biased region" description="Basic residues" evidence="1">
    <location>
        <begin position="14"/>
        <end position="26"/>
    </location>
</feature>
<feature type="non-terminal residue" evidence="2">
    <location>
        <position position="341"/>
    </location>
</feature>
<dbReference type="AlphaFoldDB" id="A0A6J4IG78"/>
<feature type="compositionally biased region" description="Basic and acidic residues" evidence="1">
    <location>
        <begin position="178"/>
        <end position="191"/>
    </location>
</feature>
<feature type="compositionally biased region" description="Basic residues" evidence="1">
    <location>
        <begin position="307"/>
        <end position="328"/>
    </location>
</feature>
<feature type="compositionally biased region" description="Basic and acidic residues" evidence="1">
    <location>
        <begin position="138"/>
        <end position="159"/>
    </location>
</feature>